<dbReference type="InterPro" id="IPR051311">
    <property type="entry name" value="DedA_domain"/>
</dbReference>
<dbReference type="RefSeq" id="WP_006715575.1">
    <property type="nucleotide sequence ID" value="NZ_CP007032.1"/>
</dbReference>
<evidence type="ECO:0000259" key="3">
    <source>
        <dbReference type="Pfam" id="PF09335"/>
    </source>
</evidence>
<dbReference type="AlphaFoldDB" id="W0EC31"/>
<keyword evidence="2" id="KW-0472">Membrane</keyword>
<proteinExistence type="inferred from homology"/>
<dbReference type="eggNOG" id="COG0586">
    <property type="taxonomic scope" value="Bacteria"/>
</dbReference>
<dbReference type="Proteomes" id="UP000010847">
    <property type="component" value="Chromosome"/>
</dbReference>
<sequence length="205" mass="23618">MYGLEQYLLSMIYHYRYWGLFTVLSFGMIGVPVPDEFIMAFSGFQTSIGHMNFVKTLFFASLGSFVGMNLSYWIGRSLGIPFLHRIAPFLHMNENKIRRAEGWFQRFGDRLIVIGYFFPGFRHFVAYFSGMSELNYARYTILSGIGALLWSTTFITLGNLLGTHWQGIIALLHRYLSRGGIILALFVGIIYLYTSNRNKAKTHEE</sequence>
<dbReference type="HOGENOM" id="CLU_044208_1_0_9"/>
<feature type="domain" description="VTT" evidence="3">
    <location>
        <begin position="33"/>
        <end position="159"/>
    </location>
</feature>
<name>W0EC31_9FIRM</name>
<reference evidence="4 5" key="1">
    <citation type="submission" date="2013-12" db="EMBL/GenBank/DDBJ databases">
        <authorList>
            <consortium name="DOE Joint Genome Institute"/>
            <person name="Smidt H."/>
            <person name="Huntemann M."/>
            <person name="Han J."/>
            <person name="Chen A."/>
            <person name="Kyrpides N."/>
            <person name="Mavromatis K."/>
            <person name="Markowitz V."/>
            <person name="Palaniappan K."/>
            <person name="Ivanova N."/>
            <person name="Schaumberg A."/>
            <person name="Pati A."/>
            <person name="Liolios K."/>
            <person name="Nordberg H.P."/>
            <person name="Cantor M.N."/>
            <person name="Hua S.X."/>
            <person name="Woyke T."/>
        </authorList>
    </citation>
    <scope>NUCLEOTIDE SEQUENCE [LARGE SCALE GENOMIC DNA]</scope>
    <source>
        <strain evidence="5">DSM 15288</strain>
    </source>
</reference>
<dbReference type="EMBL" id="CP007032">
    <property type="protein sequence ID" value="AHF06749.1"/>
    <property type="molecule type" value="Genomic_DNA"/>
</dbReference>
<feature type="transmembrane region" description="Helical" evidence="2">
    <location>
        <begin position="53"/>
        <end position="74"/>
    </location>
</feature>
<comment type="similarity">
    <text evidence="1">Belongs to the DedA family.</text>
</comment>
<keyword evidence="2" id="KW-0812">Transmembrane</keyword>
<keyword evidence="2" id="KW-1133">Transmembrane helix</keyword>
<dbReference type="InterPro" id="IPR032816">
    <property type="entry name" value="VTT_dom"/>
</dbReference>
<dbReference type="GO" id="GO:0005886">
    <property type="term" value="C:plasma membrane"/>
    <property type="evidence" value="ECO:0007669"/>
    <property type="project" value="TreeGrafter"/>
</dbReference>
<organism evidence="4 5">
    <name type="scientific">Desulfitobacterium metallireducens DSM 15288</name>
    <dbReference type="NCBI Taxonomy" id="871968"/>
    <lineage>
        <taxon>Bacteria</taxon>
        <taxon>Bacillati</taxon>
        <taxon>Bacillota</taxon>
        <taxon>Clostridia</taxon>
        <taxon>Eubacteriales</taxon>
        <taxon>Desulfitobacteriaceae</taxon>
        <taxon>Desulfitobacterium</taxon>
    </lineage>
</organism>
<evidence type="ECO:0000313" key="5">
    <source>
        <dbReference type="Proteomes" id="UP000010847"/>
    </source>
</evidence>
<evidence type="ECO:0000313" key="4">
    <source>
        <dbReference type="EMBL" id="AHF06749.1"/>
    </source>
</evidence>
<feature type="transmembrane region" description="Helical" evidence="2">
    <location>
        <begin position="136"/>
        <end position="155"/>
    </location>
</feature>
<dbReference type="PANTHER" id="PTHR42709:SF9">
    <property type="entry name" value="ALKALINE PHOSPHATASE LIKE PROTEIN"/>
    <property type="match status" value="1"/>
</dbReference>
<dbReference type="OrthoDB" id="9782291at2"/>
<gene>
    <name evidence="4" type="ORF">DESME_06510</name>
</gene>
<feature type="transmembrane region" description="Helical" evidence="2">
    <location>
        <begin position="111"/>
        <end position="129"/>
    </location>
</feature>
<accession>W0EC31</accession>
<feature type="transmembrane region" description="Helical" evidence="2">
    <location>
        <begin position="15"/>
        <end position="33"/>
    </location>
</feature>
<evidence type="ECO:0000256" key="2">
    <source>
        <dbReference type="SAM" id="Phobius"/>
    </source>
</evidence>
<dbReference type="PANTHER" id="PTHR42709">
    <property type="entry name" value="ALKALINE PHOSPHATASE LIKE PROTEIN"/>
    <property type="match status" value="1"/>
</dbReference>
<keyword evidence="5" id="KW-1185">Reference proteome</keyword>
<dbReference type="KEGG" id="dmt:DESME_06510"/>
<protein>
    <submittedName>
        <fullName evidence="4">Membrane protein</fullName>
    </submittedName>
</protein>
<feature type="transmembrane region" description="Helical" evidence="2">
    <location>
        <begin position="175"/>
        <end position="193"/>
    </location>
</feature>
<dbReference type="Pfam" id="PF09335">
    <property type="entry name" value="VTT_dom"/>
    <property type="match status" value="1"/>
</dbReference>
<evidence type="ECO:0000256" key="1">
    <source>
        <dbReference type="ARBA" id="ARBA00010792"/>
    </source>
</evidence>
<dbReference type="STRING" id="871968.DESME_06510"/>